<name>A0AAV9K0A9_9SOLN</name>
<dbReference type="PANTHER" id="PTHR35046:SF21">
    <property type="entry name" value="RETROTRANSPOSON GAG DOMAIN-CONTAINING PROTEIN-RELATED"/>
    <property type="match status" value="1"/>
</dbReference>
<comment type="caution">
    <text evidence="2">The sequence shown here is derived from an EMBL/GenBank/DDBJ whole genome shotgun (WGS) entry which is preliminary data.</text>
</comment>
<reference evidence="2 3" key="1">
    <citation type="submission" date="2023-10" db="EMBL/GenBank/DDBJ databases">
        <title>Genome-Wide Identification Analysis in wild type Solanum Pinnatisectum Reveals Some Genes Defensing Phytophthora Infestans.</title>
        <authorList>
            <person name="Sun C."/>
        </authorList>
    </citation>
    <scope>NUCLEOTIDE SEQUENCE [LARGE SCALE GENOMIC DNA]</scope>
    <source>
        <strain evidence="2">LQN</strain>
        <tissue evidence="2">Leaf</tissue>
    </source>
</reference>
<dbReference type="InterPro" id="IPR005162">
    <property type="entry name" value="Retrotrans_gag_dom"/>
</dbReference>
<accession>A0AAV9K0A9</accession>
<sequence length="151" mass="18333">MRGQRGRVEDDNISSMKMKMSSFKGTRDPNLYLDWERRFEAIFYFHNYYEGKKFKLAVVQFSDYATSWWQNFARDRLQIELPPIATWVEMERVMRKRFVPSYFQQDLHSHLQHLMQCSMLVDEYFKSMDMTMIQTNCMEEEEATMARFVNG</sequence>
<evidence type="ECO:0000259" key="1">
    <source>
        <dbReference type="Pfam" id="PF03732"/>
    </source>
</evidence>
<dbReference type="Pfam" id="PF03732">
    <property type="entry name" value="Retrotrans_gag"/>
    <property type="match status" value="1"/>
</dbReference>
<dbReference type="Proteomes" id="UP001311915">
    <property type="component" value="Unassembled WGS sequence"/>
</dbReference>
<dbReference type="EMBL" id="JAWPEI010000056">
    <property type="protein sequence ID" value="KAK4706690.1"/>
    <property type="molecule type" value="Genomic_DNA"/>
</dbReference>
<dbReference type="AlphaFoldDB" id="A0AAV9K0A9"/>
<evidence type="ECO:0000313" key="2">
    <source>
        <dbReference type="EMBL" id="KAK4706690.1"/>
    </source>
</evidence>
<evidence type="ECO:0000313" key="3">
    <source>
        <dbReference type="Proteomes" id="UP001311915"/>
    </source>
</evidence>
<protein>
    <recommendedName>
        <fullName evidence="1">Retrotransposon gag domain-containing protein</fullName>
    </recommendedName>
</protein>
<keyword evidence="3" id="KW-1185">Reference proteome</keyword>
<organism evidence="2 3">
    <name type="scientific">Solanum pinnatisectum</name>
    <name type="common">tansyleaf nightshade</name>
    <dbReference type="NCBI Taxonomy" id="50273"/>
    <lineage>
        <taxon>Eukaryota</taxon>
        <taxon>Viridiplantae</taxon>
        <taxon>Streptophyta</taxon>
        <taxon>Embryophyta</taxon>
        <taxon>Tracheophyta</taxon>
        <taxon>Spermatophyta</taxon>
        <taxon>Magnoliopsida</taxon>
        <taxon>eudicotyledons</taxon>
        <taxon>Gunneridae</taxon>
        <taxon>Pentapetalae</taxon>
        <taxon>asterids</taxon>
        <taxon>lamiids</taxon>
        <taxon>Solanales</taxon>
        <taxon>Solanaceae</taxon>
        <taxon>Solanoideae</taxon>
        <taxon>Solaneae</taxon>
        <taxon>Solanum</taxon>
    </lineage>
</organism>
<feature type="domain" description="Retrotransposon gag" evidence="1">
    <location>
        <begin position="55"/>
        <end position="151"/>
    </location>
</feature>
<proteinExistence type="predicted"/>
<gene>
    <name evidence="2" type="ORF">R3W88_033756</name>
</gene>
<dbReference type="PANTHER" id="PTHR35046">
    <property type="entry name" value="ZINC KNUCKLE (CCHC-TYPE) FAMILY PROTEIN"/>
    <property type="match status" value="1"/>
</dbReference>